<dbReference type="EMBL" id="JBHSZG010000008">
    <property type="protein sequence ID" value="MFC7137981.1"/>
    <property type="molecule type" value="Genomic_DNA"/>
</dbReference>
<sequence length="187" mass="20230">MTVIRQLDESVIVETADGEHHTLNSTEAGLCDPNNGELLASVRVIGTRPQTDVDELHDYLFETCETAAEVSATALATEFGTTTHTMTEQLSRLQGELRSGLLLTRESYDRWNVYHTGRGPLSTSAVIATLQDVPAVDRVDFEDGEIACTFTPESTAVPKGSSISPITPAGSSRASNPRPTIARWNAR</sequence>
<evidence type="ECO:0000256" key="1">
    <source>
        <dbReference type="SAM" id="MobiDB-lite"/>
    </source>
</evidence>
<dbReference type="Proteomes" id="UP001596368">
    <property type="component" value="Unassembled WGS sequence"/>
</dbReference>
<proteinExistence type="predicted"/>
<accession>A0ABD5XX65</accession>
<gene>
    <name evidence="2" type="ORF">ACFQRB_19070</name>
</gene>
<evidence type="ECO:0000313" key="2">
    <source>
        <dbReference type="EMBL" id="MFC7137981.1"/>
    </source>
</evidence>
<reference evidence="2 3" key="1">
    <citation type="journal article" date="2019" name="Int. J. Syst. Evol. Microbiol.">
        <title>The Global Catalogue of Microorganisms (GCM) 10K type strain sequencing project: providing services to taxonomists for standard genome sequencing and annotation.</title>
        <authorList>
            <consortium name="The Broad Institute Genomics Platform"/>
            <consortium name="The Broad Institute Genome Sequencing Center for Infectious Disease"/>
            <person name="Wu L."/>
            <person name="Ma J."/>
        </authorList>
    </citation>
    <scope>NUCLEOTIDE SEQUENCE [LARGE SCALE GENOMIC DNA]</scope>
    <source>
        <strain evidence="2 3">DT92</strain>
    </source>
</reference>
<evidence type="ECO:0000313" key="3">
    <source>
        <dbReference type="Proteomes" id="UP001596368"/>
    </source>
</evidence>
<name>A0ABD5XX65_9EURY</name>
<protein>
    <submittedName>
        <fullName evidence="2">Uncharacterized protein</fullName>
    </submittedName>
</protein>
<comment type="caution">
    <text evidence="2">The sequence shown here is derived from an EMBL/GenBank/DDBJ whole genome shotgun (WGS) entry which is preliminary data.</text>
</comment>
<keyword evidence="3" id="KW-1185">Reference proteome</keyword>
<feature type="region of interest" description="Disordered" evidence="1">
    <location>
        <begin position="152"/>
        <end position="187"/>
    </location>
</feature>
<dbReference type="AlphaFoldDB" id="A0ABD5XX65"/>
<feature type="compositionally biased region" description="Polar residues" evidence="1">
    <location>
        <begin position="161"/>
        <end position="178"/>
    </location>
</feature>
<organism evidence="2 3">
    <name type="scientific">Halobaculum litoreum</name>
    <dbReference type="NCBI Taxonomy" id="3031998"/>
    <lineage>
        <taxon>Archaea</taxon>
        <taxon>Methanobacteriati</taxon>
        <taxon>Methanobacteriota</taxon>
        <taxon>Stenosarchaea group</taxon>
        <taxon>Halobacteria</taxon>
        <taxon>Halobacteriales</taxon>
        <taxon>Haloferacaceae</taxon>
        <taxon>Halobaculum</taxon>
    </lineage>
</organism>